<evidence type="ECO:0000256" key="5">
    <source>
        <dbReference type="ARBA" id="ARBA00022605"/>
    </source>
</evidence>
<dbReference type="InterPro" id="IPR022985">
    <property type="entry name" value="Sulfate_CysZ"/>
</dbReference>
<dbReference type="GO" id="GO:0000103">
    <property type="term" value="P:sulfate assimilation"/>
    <property type="evidence" value="ECO:0007669"/>
    <property type="project" value="InterPro"/>
</dbReference>
<gene>
    <name evidence="10" type="ORF">MNBD_GAMMA25-2621</name>
</gene>
<keyword evidence="6 9" id="KW-0812">Transmembrane</keyword>
<dbReference type="PANTHER" id="PTHR37468:SF1">
    <property type="entry name" value="SULFATE TRANSPORTER CYSZ"/>
    <property type="match status" value="1"/>
</dbReference>
<comment type="subcellular location">
    <subcellularLocation>
        <location evidence="1">Membrane</location>
        <topology evidence="1">Multi-pass membrane protein</topology>
    </subcellularLocation>
</comment>
<feature type="transmembrane region" description="Helical" evidence="9">
    <location>
        <begin position="67"/>
        <end position="95"/>
    </location>
</feature>
<proteinExistence type="inferred from homology"/>
<dbReference type="NCBIfam" id="NF003433">
    <property type="entry name" value="PRK04949.1"/>
    <property type="match status" value="1"/>
</dbReference>
<feature type="transmembrane region" description="Helical" evidence="9">
    <location>
        <begin position="138"/>
        <end position="157"/>
    </location>
</feature>
<keyword evidence="7 9" id="KW-1133">Transmembrane helix</keyword>
<name>A0A3B1BM21_9ZZZZ</name>
<dbReference type="GO" id="GO:0019344">
    <property type="term" value="P:cysteine biosynthetic process"/>
    <property type="evidence" value="ECO:0007669"/>
    <property type="project" value="TreeGrafter"/>
</dbReference>
<keyword evidence="3" id="KW-1003">Cell membrane</keyword>
<keyword evidence="4" id="KW-0997">Cell inner membrane</keyword>
<dbReference type="GO" id="GO:0005886">
    <property type="term" value="C:plasma membrane"/>
    <property type="evidence" value="ECO:0007669"/>
    <property type="project" value="InterPro"/>
</dbReference>
<organism evidence="10">
    <name type="scientific">hydrothermal vent metagenome</name>
    <dbReference type="NCBI Taxonomy" id="652676"/>
    <lineage>
        <taxon>unclassified sequences</taxon>
        <taxon>metagenomes</taxon>
        <taxon>ecological metagenomes</taxon>
    </lineage>
</organism>
<feature type="transmembrane region" description="Helical" evidence="9">
    <location>
        <begin position="201"/>
        <end position="223"/>
    </location>
</feature>
<evidence type="ECO:0000256" key="8">
    <source>
        <dbReference type="ARBA" id="ARBA00023136"/>
    </source>
</evidence>
<evidence type="ECO:0000256" key="3">
    <source>
        <dbReference type="ARBA" id="ARBA00022475"/>
    </source>
</evidence>
<evidence type="ECO:0000256" key="1">
    <source>
        <dbReference type="ARBA" id="ARBA00004141"/>
    </source>
</evidence>
<accession>A0A3B1BM21</accession>
<dbReference type="GO" id="GO:0009675">
    <property type="term" value="F:high-affinity sulfate:proton symporter activity"/>
    <property type="evidence" value="ECO:0007669"/>
    <property type="project" value="TreeGrafter"/>
</dbReference>
<feature type="transmembrane region" description="Helical" evidence="9">
    <location>
        <begin position="27"/>
        <end position="47"/>
    </location>
</feature>
<dbReference type="PANTHER" id="PTHR37468">
    <property type="entry name" value="SULFATE TRANSPORTER CYSZ"/>
    <property type="match status" value="1"/>
</dbReference>
<evidence type="ECO:0000256" key="6">
    <source>
        <dbReference type="ARBA" id="ARBA00022692"/>
    </source>
</evidence>
<evidence type="ECO:0000256" key="2">
    <source>
        <dbReference type="ARBA" id="ARBA00022448"/>
    </source>
</evidence>
<keyword evidence="2" id="KW-0813">Transport</keyword>
<protein>
    <submittedName>
        <fullName evidence="10">Sulfate transporter, CysZ-type</fullName>
    </submittedName>
</protein>
<dbReference type="AlphaFoldDB" id="A0A3B1BM21"/>
<dbReference type="InterPro" id="IPR059112">
    <property type="entry name" value="CysZ/EI24"/>
</dbReference>
<dbReference type="EMBL" id="UOFY01000015">
    <property type="protein sequence ID" value="VAX07305.1"/>
    <property type="molecule type" value="Genomic_DNA"/>
</dbReference>
<evidence type="ECO:0000256" key="7">
    <source>
        <dbReference type="ARBA" id="ARBA00022989"/>
    </source>
</evidence>
<reference evidence="10" key="1">
    <citation type="submission" date="2018-06" db="EMBL/GenBank/DDBJ databases">
        <authorList>
            <person name="Zhirakovskaya E."/>
        </authorList>
    </citation>
    <scope>NUCLEOTIDE SEQUENCE</scope>
</reference>
<evidence type="ECO:0000313" key="10">
    <source>
        <dbReference type="EMBL" id="VAX07305.1"/>
    </source>
</evidence>
<evidence type="ECO:0000256" key="4">
    <source>
        <dbReference type="ARBA" id="ARBA00022519"/>
    </source>
</evidence>
<evidence type="ECO:0000256" key="9">
    <source>
        <dbReference type="SAM" id="Phobius"/>
    </source>
</evidence>
<keyword evidence="8 9" id="KW-0472">Membrane</keyword>
<dbReference type="HAMAP" id="MF_00468">
    <property type="entry name" value="CysZ"/>
    <property type="match status" value="1"/>
</dbReference>
<dbReference type="InterPro" id="IPR050480">
    <property type="entry name" value="CysZ-like"/>
</dbReference>
<dbReference type="Pfam" id="PF07264">
    <property type="entry name" value="EI24"/>
    <property type="match status" value="1"/>
</dbReference>
<sequence>MISNPLSGAGYLIKGLQLINKPGIRPFVIIPLLINSLLFAGLFWFLGSEFSNLMDSWLPALPDWLSWLNGLLWLLFAIVILIVLFFSFTILANLVGAPFNSYLSAAVEKQLSGQAPAADDDSFMQVLKKSLSGEFKKILYFALWAIPLFILSFIPPLSLITPLLWLLFGAWMMSIEYADYPLGNQGLTFPEIRRTLKQKPFLSLIFGGTVMLASMIPVFNFLIMPAAVAGATAMRVEQFPKPAH</sequence>
<keyword evidence="5" id="KW-0028">Amino-acid biosynthesis</keyword>